<evidence type="ECO:0000313" key="3">
    <source>
        <dbReference type="Proteomes" id="UP000546701"/>
    </source>
</evidence>
<organism evidence="2 3">
    <name type="scientific">Sphingomonas prati</name>
    <dbReference type="NCBI Taxonomy" id="1843237"/>
    <lineage>
        <taxon>Bacteria</taxon>
        <taxon>Pseudomonadati</taxon>
        <taxon>Pseudomonadota</taxon>
        <taxon>Alphaproteobacteria</taxon>
        <taxon>Sphingomonadales</taxon>
        <taxon>Sphingomonadaceae</taxon>
        <taxon>Sphingomonas</taxon>
    </lineage>
</organism>
<gene>
    <name evidence="2" type="ORF">FHS99_000747</name>
</gene>
<proteinExistence type="predicted"/>
<protein>
    <submittedName>
        <fullName evidence="2">Uncharacterized protein</fullName>
    </submittedName>
</protein>
<dbReference type="EMBL" id="JACIJR010000002">
    <property type="protein sequence ID" value="MBB5728277.1"/>
    <property type="molecule type" value="Genomic_DNA"/>
</dbReference>
<sequence length="56" mass="5894">MKDQAEVMARALGSGGGLPWVTQNEARESFDTNPKPGGDHLPRPGTSAATIVEDET</sequence>
<evidence type="ECO:0000256" key="1">
    <source>
        <dbReference type="SAM" id="MobiDB-lite"/>
    </source>
</evidence>
<reference evidence="2 3" key="1">
    <citation type="submission" date="2020-08" db="EMBL/GenBank/DDBJ databases">
        <title>Genomic Encyclopedia of Type Strains, Phase IV (KMG-IV): sequencing the most valuable type-strain genomes for metagenomic binning, comparative biology and taxonomic classification.</title>
        <authorList>
            <person name="Goeker M."/>
        </authorList>
    </citation>
    <scope>NUCLEOTIDE SEQUENCE [LARGE SCALE GENOMIC DNA]</scope>
    <source>
        <strain evidence="2 3">DSM 103336</strain>
    </source>
</reference>
<dbReference type="Proteomes" id="UP000546701">
    <property type="component" value="Unassembled WGS sequence"/>
</dbReference>
<keyword evidence="3" id="KW-1185">Reference proteome</keyword>
<accession>A0A7W9BQK4</accession>
<feature type="region of interest" description="Disordered" evidence="1">
    <location>
        <begin position="1"/>
        <end position="56"/>
    </location>
</feature>
<evidence type="ECO:0000313" key="2">
    <source>
        <dbReference type="EMBL" id="MBB5728277.1"/>
    </source>
</evidence>
<comment type="caution">
    <text evidence="2">The sequence shown here is derived from an EMBL/GenBank/DDBJ whole genome shotgun (WGS) entry which is preliminary data.</text>
</comment>
<dbReference type="AlphaFoldDB" id="A0A7W9BQK4"/>
<name>A0A7W9BQK4_9SPHN</name>